<sequence>MAALQEARVLVGVAGACSLLAIAACLLVVPSLLSELNDVHNMVTDAVQTFRVDTDIAWNNVMEVRMAVAPPTRSPSEELKSIFRPKRDSGYAEALPAFCICEPPKPKCKPGPAGPPGPPGAPGKFC</sequence>
<organism evidence="4 5">
    <name type="scientific">Ancylostoma caninum</name>
    <name type="common">Dog hookworm</name>
    <dbReference type="NCBI Taxonomy" id="29170"/>
    <lineage>
        <taxon>Eukaryota</taxon>
        <taxon>Metazoa</taxon>
        <taxon>Ecdysozoa</taxon>
        <taxon>Nematoda</taxon>
        <taxon>Chromadorea</taxon>
        <taxon>Rhabditida</taxon>
        <taxon>Rhabditina</taxon>
        <taxon>Rhabditomorpha</taxon>
        <taxon>Strongyloidea</taxon>
        <taxon>Ancylostomatidae</taxon>
        <taxon>Ancylostomatinae</taxon>
        <taxon>Ancylostoma</taxon>
    </lineage>
</organism>
<dbReference type="OrthoDB" id="5842919at2759"/>
<dbReference type="InterPro" id="IPR002486">
    <property type="entry name" value="Col_cuticle_N"/>
</dbReference>
<keyword evidence="1" id="KW-0677">Repeat</keyword>
<gene>
    <name evidence="4" type="ORF">ANCCAN_23751</name>
</gene>
<feature type="domain" description="Nematode cuticle collagen N-terminal" evidence="3">
    <location>
        <begin position="11"/>
        <end position="61"/>
    </location>
</feature>
<evidence type="ECO:0000259" key="3">
    <source>
        <dbReference type="SMART" id="SM01088"/>
    </source>
</evidence>
<dbReference type="Pfam" id="PF01484">
    <property type="entry name" value="Col_cuticle_N"/>
    <property type="match status" value="1"/>
</dbReference>
<evidence type="ECO:0000313" key="5">
    <source>
        <dbReference type="Proteomes" id="UP000252519"/>
    </source>
</evidence>
<dbReference type="AlphaFoldDB" id="A0A368FE61"/>
<reference evidence="4 5" key="1">
    <citation type="submission" date="2014-10" db="EMBL/GenBank/DDBJ databases">
        <title>Draft genome of the hookworm Ancylostoma caninum.</title>
        <authorList>
            <person name="Mitreva M."/>
        </authorList>
    </citation>
    <scope>NUCLEOTIDE SEQUENCE [LARGE SCALE GENOMIC DNA]</scope>
    <source>
        <strain evidence="4 5">Baltimore</strain>
    </source>
</reference>
<feature type="region of interest" description="Disordered" evidence="2">
    <location>
        <begin position="106"/>
        <end position="126"/>
    </location>
</feature>
<dbReference type="Proteomes" id="UP000252519">
    <property type="component" value="Unassembled WGS sequence"/>
</dbReference>
<accession>A0A368FE61</accession>
<dbReference type="STRING" id="29170.A0A368FE61"/>
<dbReference type="GO" id="GO:0005581">
    <property type="term" value="C:collagen trimer"/>
    <property type="evidence" value="ECO:0007669"/>
    <property type="project" value="UniProtKB-KW"/>
</dbReference>
<name>A0A368FE61_ANCCA</name>
<evidence type="ECO:0000256" key="1">
    <source>
        <dbReference type="ARBA" id="ARBA00022737"/>
    </source>
</evidence>
<proteinExistence type="predicted"/>
<evidence type="ECO:0000256" key="2">
    <source>
        <dbReference type="SAM" id="MobiDB-lite"/>
    </source>
</evidence>
<comment type="caution">
    <text evidence="4">The sequence shown here is derived from an EMBL/GenBank/DDBJ whole genome shotgun (WGS) entry which is preliminary data.</text>
</comment>
<keyword evidence="4" id="KW-0176">Collagen</keyword>
<keyword evidence="5" id="KW-1185">Reference proteome</keyword>
<feature type="compositionally biased region" description="Pro residues" evidence="2">
    <location>
        <begin position="112"/>
        <end position="126"/>
    </location>
</feature>
<evidence type="ECO:0000313" key="4">
    <source>
        <dbReference type="EMBL" id="RCN30476.1"/>
    </source>
</evidence>
<dbReference type="GO" id="GO:0042302">
    <property type="term" value="F:structural constituent of cuticle"/>
    <property type="evidence" value="ECO:0007669"/>
    <property type="project" value="InterPro"/>
</dbReference>
<dbReference type="EMBL" id="JOJR01001547">
    <property type="protein sequence ID" value="RCN30476.1"/>
    <property type="molecule type" value="Genomic_DNA"/>
</dbReference>
<dbReference type="SMART" id="SM01088">
    <property type="entry name" value="Col_cuticle_N"/>
    <property type="match status" value="1"/>
</dbReference>
<protein>
    <submittedName>
        <fullName evidence="4">Nematode cuticle collagen domain protein</fullName>
    </submittedName>
</protein>